<keyword evidence="2" id="KW-1185">Reference proteome</keyword>
<evidence type="ECO:0000313" key="2">
    <source>
        <dbReference type="Proteomes" id="UP001473302"/>
    </source>
</evidence>
<dbReference type="EMBL" id="BAABUK010000021">
    <property type="protein sequence ID" value="GAA5814520.1"/>
    <property type="molecule type" value="Genomic_DNA"/>
</dbReference>
<dbReference type="Proteomes" id="UP001473302">
    <property type="component" value="Unassembled WGS sequence"/>
</dbReference>
<protein>
    <submittedName>
        <fullName evidence="1">Uncharacterized protein</fullName>
    </submittedName>
</protein>
<organism evidence="1 2">
    <name type="scientific">Mucor flavus</name>
    <dbReference type="NCBI Taxonomy" id="439312"/>
    <lineage>
        <taxon>Eukaryota</taxon>
        <taxon>Fungi</taxon>
        <taxon>Fungi incertae sedis</taxon>
        <taxon>Mucoromycota</taxon>
        <taxon>Mucoromycotina</taxon>
        <taxon>Mucoromycetes</taxon>
        <taxon>Mucorales</taxon>
        <taxon>Mucorineae</taxon>
        <taxon>Mucoraceae</taxon>
        <taxon>Mucor</taxon>
    </lineage>
</organism>
<comment type="caution">
    <text evidence="1">The sequence shown here is derived from an EMBL/GenBank/DDBJ whole genome shotgun (WGS) entry which is preliminary data.</text>
</comment>
<name>A0ABP9Z5X1_9FUNG</name>
<proteinExistence type="predicted"/>
<accession>A0ABP9Z5X1</accession>
<reference evidence="1 2" key="1">
    <citation type="submission" date="2024-04" db="EMBL/GenBank/DDBJ databases">
        <title>genome sequences of Mucor flavus KT1a and Helicostylum pulchrum KT1b strains isolated from the surface of a dry-aged beef.</title>
        <authorList>
            <person name="Toyotome T."/>
            <person name="Hosono M."/>
            <person name="Torimaru M."/>
            <person name="Fukuda K."/>
            <person name="Mikami N."/>
        </authorList>
    </citation>
    <scope>NUCLEOTIDE SEQUENCE [LARGE SCALE GENOMIC DNA]</scope>
    <source>
        <strain evidence="1 2">KT1a</strain>
    </source>
</reference>
<gene>
    <name evidence="1" type="ORF">MFLAVUS_008017</name>
</gene>
<evidence type="ECO:0000313" key="1">
    <source>
        <dbReference type="EMBL" id="GAA5814520.1"/>
    </source>
</evidence>
<sequence length="209" mass="24244">MLLKSLRQWIKRWWNETEGNSTQNGYTPENSKSAFSDFVSRKYNATQLASYSLQSETTLALHSHWVKQYNEVVEVERVGQNSQTASNELRDEFDSSLDETDKKMIDNLFAEFKVFADKLRIRIVTYIVYRIVFDIPGWSREQKFCEATFVRKFLEILDILFKNTKIFAKDGESSSQAAKSNQSTNKDGTQYGRKLGVLILSEQNDYDGI</sequence>